<dbReference type="SUPFAM" id="SSF47616">
    <property type="entry name" value="GST C-terminal domain-like"/>
    <property type="match status" value="1"/>
</dbReference>
<dbReference type="Proteomes" id="UP000554482">
    <property type="component" value="Unassembled WGS sequence"/>
</dbReference>
<dbReference type="GO" id="GO:0004364">
    <property type="term" value="F:glutathione transferase activity"/>
    <property type="evidence" value="ECO:0007669"/>
    <property type="project" value="UniProtKB-EC"/>
</dbReference>
<dbReference type="AlphaFoldDB" id="A0A7J6WTF6"/>
<gene>
    <name evidence="7" type="ORF">FRX31_009721</name>
</gene>
<dbReference type="Pfam" id="PF13409">
    <property type="entry name" value="GST_N_2"/>
    <property type="match status" value="1"/>
</dbReference>
<dbReference type="GO" id="GO:0006559">
    <property type="term" value="P:L-phenylalanine catabolic process"/>
    <property type="evidence" value="ECO:0007669"/>
    <property type="project" value="TreeGrafter"/>
</dbReference>
<dbReference type="CDD" id="cd03191">
    <property type="entry name" value="GST_C_Zeta"/>
    <property type="match status" value="1"/>
</dbReference>
<dbReference type="Gene3D" id="1.20.1050.10">
    <property type="match status" value="1"/>
</dbReference>
<dbReference type="GO" id="GO:0006749">
    <property type="term" value="P:glutathione metabolic process"/>
    <property type="evidence" value="ECO:0007669"/>
    <property type="project" value="TreeGrafter"/>
</dbReference>
<feature type="domain" description="GST C-terminal" evidence="6">
    <location>
        <begin position="100"/>
        <end position="225"/>
    </location>
</feature>
<dbReference type="EMBL" id="JABWDY010010407">
    <property type="protein sequence ID" value="KAF5200691.1"/>
    <property type="molecule type" value="Genomic_DNA"/>
</dbReference>
<dbReference type="CDD" id="cd03042">
    <property type="entry name" value="GST_N_Zeta"/>
    <property type="match status" value="1"/>
</dbReference>
<protein>
    <recommendedName>
        <fullName evidence="2">glutathione transferase</fullName>
        <ecNumber evidence="2">2.5.1.18</ecNumber>
    </recommendedName>
</protein>
<dbReference type="InterPro" id="IPR034333">
    <property type="entry name" value="GST_Zeta_N"/>
</dbReference>
<dbReference type="FunFam" id="1.20.1050.10:FF:000017">
    <property type="entry name" value="Maleylacetoacetate isomerase"/>
    <property type="match status" value="1"/>
</dbReference>
<dbReference type="EC" id="2.5.1.18" evidence="2"/>
<evidence type="ECO:0000256" key="3">
    <source>
        <dbReference type="ARBA" id="ARBA00022679"/>
    </source>
</evidence>
<dbReference type="OrthoDB" id="4951845at2759"/>
<comment type="catalytic activity">
    <reaction evidence="4">
        <text>RX + glutathione = an S-substituted glutathione + a halide anion + H(+)</text>
        <dbReference type="Rhea" id="RHEA:16437"/>
        <dbReference type="ChEBI" id="CHEBI:15378"/>
        <dbReference type="ChEBI" id="CHEBI:16042"/>
        <dbReference type="ChEBI" id="CHEBI:17792"/>
        <dbReference type="ChEBI" id="CHEBI:57925"/>
        <dbReference type="ChEBI" id="CHEBI:90779"/>
        <dbReference type="EC" id="2.5.1.18"/>
    </reaction>
</comment>
<dbReference type="InterPro" id="IPR040079">
    <property type="entry name" value="Glutathione_S-Trfase"/>
</dbReference>
<dbReference type="NCBIfam" id="TIGR01262">
    <property type="entry name" value="maiA"/>
    <property type="match status" value="1"/>
</dbReference>
<comment type="similarity">
    <text evidence="1">Belongs to the GST superfamily. Zeta family.</text>
</comment>
<evidence type="ECO:0000259" key="6">
    <source>
        <dbReference type="PROSITE" id="PS50405"/>
    </source>
</evidence>
<evidence type="ECO:0000259" key="5">
    <source>
        <dbReference type="PROSITE" id="PS50404"/>
    </source>
</evidence>
<dbReference type="InterPro" id="IPR036282">
    <property type="entry name" value="Glutathione-S-Trfase_C_sf"/>
</dbReference>
<evidence type="ECO:0000313" key="8">
    <source>
        <dbReference type="Proteomes" id="UP000554482"/>
    </source>
</evidence>
<evidence type="ECO:0000256" key="2">
    <source>
        <dbReference type="ARBA" id="ARBA00012452"/>
    </source>
</evidence>
<reference evidence="7 8" key="1">
    <citation type="submission" date="2020-06" db="EMBL/GenBank/DDBJ databases">
        <title>Transcriptomic and genomic resources for Thalictrum thalictroides and T. hernandezii: Facilitating candidate gene discovery in an emerging model plant lineage.</title>
        <authorList>
            <person name="Arias T."/>
            <person name="Riano-Pachon D.M."/>
            <person name="Di Stilio V.S."/>
        </authorList>
    </citation>
    <scope>NUCLEOTIDE SEQUENCE [LARGE SCALE GENOMIC DNA]</scope>
    <source>
        <strain evidence="8">cv. WT478/WT964</strain>
        <tissue evidence="7">Leaves</tissue>
    </source>
</reference>
<dbReference type="GO" id="GO:0016034">
    <property type="term" value="F:maleylacetoacetate isomerase activity"/>
    <property type="evidence" value="ECO:0007669"/>
    <property type="project" value="TreeGrafter"/>
</dbReference>
<dbReference type="GO" id="GO:0005737">
    <property type="term" value="C:cytoplasm"/>
    <property type="evidence" value="ECO:0007669"/>
    <property type="project" value="InterPro"/>
</dbReference>
<dbReference type="FunFam" id="3.40.30.10:FF:000100">
    <property type="entry name" value="Glutathione S-transferase Z1"/>
    <property type="match status" value="1"/>
</dbReference>
<dbReference type="PANTHER" id="PTHR42673">
    <property type="entry name" value="MALEYLACETOACETATE ISOMERASE"/>
    <property type="match status" value="1"/>
</dbReference>
<evidence type="ECO:0000256" key="1">
    <source>
        <dbReference type="ARBA" id="ARBA00010007"/>
    </source>
</evidence>
<accession>A0A7J6WTF6</accession>
<dbReference type="Pfam" id="PF14497">
    <property type="entry name" value="GST_C_3"/>
    <property type="match status" value="1"/>
</dbReference>
<dbReference type="PROSITE" id="PS50404">
    <property type="entry name" value="GST_NTER"/>
    <property type="match status" value="1"/>
</dbReference>
<evidence type="ECO:0000313" key="7">
    <source>
        <dbReference type="EMBL" id="KAF5200691.1"/>
    </source>
</evidence>
<sequence length="225" mass="25549">MDTNSEEFSSSSSTKIVLYSFWQSSCSWRVRFALNLKGLDYEYKAVDLTKGEQFSPEFERLNPLHFVPVLTDGDLIVSDSFAILLYLEEKYPQHPLLPADAKLKAANLQIASIVNSSLQPLHMLSVLNYIGEKVGLEERQLWVEQHMKKGFVALEKLLKKFPCRYATGDEICMADVCLAPQISVAVKRFNIDMSEFPMLSKLYEAYQILPAFQASSPQRQPDAIV</sequence>
<organism evidence="7 8">
    <name type="scientific">Thalictrum thalictroides</name>
    <name type="common">Rue-anemone</name>
    <name type="synonym">Anemone thalictroides</name>
    <dbReference type="NCBI Taxonomy" id="46969"/>
    <lineage>
        <taxon>Eukaryota</taxon>
        <taxon>Viridiplantae</taxon>
        <taxon>Streptophyta</taxon>
        <taxon>Embryophyta</taxon>
        <taxon>Tracheophyta</taxon>
        <taxon>Spermatophyta</taxon>
        <taxon>Magnoliopsida</taxon>
        <taxon>Ranunculales</taxon>
        <taxon>Ranunculaceae</taxon>
        <taxon>Thalictroideae</taxon>
        <taxon>Thalictrum</taxon>
    </lineage>
</organism>
<dbReference type="SUPFAM" id="SSF52833">
    <property type="entry name" value="Thioredoxin-like"/>
    <property type="match status" value="1"/>
</dbReference>
<feature type="domain" description="GST N-terminal" evidence="5">
    <location>
        <begin position="14"/>
        <end position="95"/>
    </location>
</feature>
<dbReference type="InterPro" id="IPR004045">
    <property type="entry name" value="Glutathione_S-Trfase_N"/>
</dbReference>
<dbReference type="InterPro" id="IPR034330">
    <property type="entry name" value="GST_Zeta_C"/>
</dbReference>
<dbReference type="PROSITE" id="PS50405">
    <property type="entry name" value="GST_CTER"/>
    <property type="match status" value="1"/>
</dbReference>
<keyword evidence="3 7" id="KW-0808">Transferase</keyword>
<dbReference type="SFLD" id="SFLDG00358">
    <property type="entry name" value="Main_(cytGST)"/>
    <property type="match status" value="1"/>
</dbReference>
<proteinExistence type="inferred from homology"/>
<dbReference type="SFLD" id="SFLDS00019">
    <property type="entry name" value="Glutathione_Transferase_(cytos"/>
    <property type="match status" value="1"/>
</dbReference>
<dbReference type="InterPro" id="IPR005955">
    <property type="entry name" value="GST_Zeta"/>
</dbReference>
<dbReference type="InterPro" id="IPR010987">
    <property type="entry name" value="Glutathione-S-Trfase_C-like"/>
</dbReference>
<evidence type="ECO:0000256" key="4">
    <source>
        <dbReference type="ARBA" id="ARBA00047960"/>
    </source>
</evidence>
<name>A0A7J6WTF6_THATH</name>
<dbReference type="InterPro" id="IPR004046">
    <property type="entry name" value="GST_C"/>
</dbReference>
<dbReference type="Gene3D" id="3.40.30.10">
    <property type="entry name" value="Glutaredoxin"/>
    <property type="match status" value="1"/>
</dbReference>
<keyword evidence="8" id="KW-1185">Reference proteome</keyword>
<dbReference type="InterPro" id="IPR036249">
    <property type="entry name" value="Thioredoxin-like_sf"/>
</dbReference>
<dbReference type="PANTHER" id="PTHR42673:SF7">
    <property type="entry name" value="GLUTATHIONE S-TRANSFERASE ZETA CLASS-LIKE"/>
    <property type="match status" value="1"/>
</dbReference>
<comment type="caution">
    <text evidence="7">The sequence shown here is derived from an EMBL/GenBank/DDBJ whole genome shotgun (WGS) entry which is preliminary data.</text>
</comment>
<dbReference type="GO" id="GO:0009407">
    <property type="term" value="P:toxin catabolic process"/>
    <property type="evidence" value="ECO:0007669"/>
    <property type="project" value="UniProtKB-ARBA"/>
</dbReference>